<evidence type="ECO:0000313" key="2">
    <source>
        <dbReference type="EMBL" id="MSC81711.1"/>
    </source>
</evidence>
<feature type="signal peptide" evidence="1">
    <location>
        <begin position="1"/>
        <end position="23"/>
    </location>
</feature>
<dbReference type="EMBL" id="WKQE01000022">
    <property type="protein sequence ID" value="MSC81711.1"/>
    <property type="molecule type" value="Genomic_DNA"/>
</dbReference>
<comment type="caution">
    <text evidence="2">The sequence shown here is derived from an EMBL/GenBank/DDBJ whole genome shotgun (WGS) entry which is preliminary data.</text>
</comment>
<accession>A0A6A8KDT6</accession>
<gene>
    <name evidence="2" type="ORF">GKD85_13050</name>
</gene>
<organism evidence="2 3">
    <name type="scientific">Faecalibacterium prausnitzii</name>
    <dbReference type="NCBI Taxonomy" id="853"/>
    <lineage>
        <taxon>Bacteria</taxon>
        <taxon>Bacillati</taxon>
        <taxon>Bacillota</taxon>
        <taxon>Clostridia</taxon>
        <taxon>Eubacteriales</taxon>
        <taxon>Oscillospiraceae</taxon>
        <taxon>Faecalibacterium</taxon>
    </lineage>
</organism>
<keyword evidence="1" id="KW-0732">Signal</keyword>
<evidence type="ECO:0000256" key="1">
    <source>
        <dbReference type="SAM" id="SignalP"/>
    </source>
</evidence>
<sequence length="114" mass="12245">MKRILTAAALSAALLSSAPRAAAACPYKVGPLGRYIAPAIVQGMTATDDGNAVEVWCTDALDGDDWFFTVDNETELKIYSRVNLVIDANGTPDDFTDDRVIDALYCHDCDGIDD</sequence>
<feature type="chain" id="PRO_5030148839" evidence="1">
    <location>
        <begin position="24"/>
        <end position="114"/>
    </location>
</feature>
<evidence type="ECO:0000313" key="3">
    <source>
        <dbReference type="Proteomes" id="UP000477010"/>
    </source>
</evidence>
<protein>
    <submittedName>
        <fullName evidence="2">Uncharacterized protein</fullName>
    </submittedName>
</protein>
<proteinExistence type="predicted"/>
<dbReference type="RefSeq" id="WP_154252608.1">
    <property type="nucleotide sequence ID" value="NZ_WKPZ01000003.1"/>
</dbReference>
<name>A0A6A8KDT6_9FIRM</name>
<reference evidence="2 3" key="1">
    <citation type="journal article" date="2019" name="Nat. Med.">
        <title>A library of human gut bacterial isolates paired with longitudinal multiomics data enables mechanistic microbiome research.</title>
        <authorList>
            <person name="Poyet M."/>
            <person name="Groussin M."/>
            <person name="Gibbons S.M."/>
            <person name="Avila-Pacheco J."/>
            <person name="Jiang X."/>
            <person name="Kearney S.M."/>
            <person name="Perrotta A.R."/>
            <person name="Berdy B."/>
            <person name="Zhao S."/>
            <person name="Lieberman T.D."/>
            <person name="Swanson P.K."/>
            <person name="Smith M."/>
            <person name="Roesemann S."/>
            <person name="Alexander J.E."/>
            <person name="Rich S.A."/>
            <person name="Livny J."/>
            <person name="Vlamakis H."/>
            <person name="Clish C."/>
            <person name="Bullock K."/>
            <person name="Deik A."/>
            <person name="Scott J."/>
            <person name="Pierce K.A."/>
            <person name="Xavier R.J."/>
            <person name="Alm E.J."/>
        </authorList>
    </citation>
    <scope>NUCLEOTIDE SEQUENCE [LARGE SCALE GENOMIC DNA]</scope>
    <source>
        <strain evidence="2 3">BIOML-B9</strain>
    </source>
</reference>
<dbReference type="Proteomes" id="UP000477010">
    <property type="component" value="Unassembled WGS sequence"/>
</dbReference>
<dbReference type="AlphaFoldDB" id="A0A6A8KDT6"/>